<comment type="function">
    <text evidence="15 16">Involved in targeting and insertion of nascent membrane proteins into the cytoplasmic membrane. Acts as a receptor for the complex formed by the signal recognition particle (SRP) and the ribosome-nascent chain (RNC). Interaction with SRP-RNC leads to the transfer of the RNC complex to the Sec translocase for insertion into the membrane, the hydrolysis of GTP by both Ffh and FtsY, and the dissociation of the SRP-FtsY complex into the individual components.</text>
</comment>
<dbReference type="SUPFAM" id="SSF52540">
    <property type="entry name" value="P-loop containing nucleoside triphosphate hydrolases"/>
    <property type="match status" value="1"/>
</dbReference>
<keyword evidence="20" id="KW-1185">Reference proteome</keyword>
<dbReference type="EC" id="3.6.5.4" evidence="16"/>
<comment type="similarity">
    <text evidence="16">Belongs to the GTP-binding SRP family. FtsY subfamily.</text>
</comment>
<feature type="transmembrane region" description="Helical" evidence="17">
    <location>
        <begin position="164"/>
        <end position="183"/>
    </location>
</feature>
<feature type="binding site" evidence="16">
    <location>
        <begin position="551"/>
        <end position="555"/>
    </location>
    <ligand>
        <name>GTP</name>
        <dbReference type="ChEBI" id="CHEBI:37565"/>
    </ligand>
</feature>
<protein>
    <recommendedName>
        <fullName evidence="16">Signal recognition particle receptor FtsY</fullName>
        <shortName evidence="16">SRP receptor</shortName>
        <ecNumber evidence="16">3.6.5.4</ecNumber>
    </recommendedName>
</protein>
<dbReference type="RefSeq" id="WP_014148771.1">
    <property type="nucleotide sequence ID" value="NC_016112.1"/>
</dbReference>
<keyword evidence="4 16" id="KW-0963">Cytoplasm</keyword>
<dbReference type="STRING" id="1091494.MEALZ_2309"/>
<dbReference type="GO" id="GO:0003924">
    <property type="term" value="F:GTPase activity"/>
    <property type="evidence" value="ECO:0007669"/>
    <property type="project" value="UniProtKB-UniRule"/>
</dbReference>
<name>G4SUT1_META2</name>
<evidence type="ECO:0000313" key="20">
    <source>
        <dbReference type="Proteomes" id="UP000008315"/>
    </source>
</evidence>
<dbReference type="InterPro" id="IPR000897">
    <property type="entry name" value="SRP54_GTPase_dom"/>
</dbReference>
<dbReference type="HOGENOM" id="CLU_026365_0_0_6"/>
<dbReference type="SMART" id="SM00963">
    <property type="entry name" value="SRP54_N"/>
    <property type="match status" value="1"/>
</dbReference>
<comment type="subcellular location">
    <subcellularLocation>
        <location evidence="16">Cell inner membrane</location>
        <topology evidence="16">Peripheral membrane protein</topology>
        <orientation evidence="16">Cytoplasmic side</orientation>
    </subcellularLocation>
    <subcellularLocation>
        <location evidence="16">Cytoplasm</location>
    </subcellularLocation>
    <subcellularLocation>
        <location evidence="2">Cell membrane</location>
        <topology evidence="2">Peripheral membrane protein</topology>
        <orientation evidence="2">Cytoplasmic side</orientation>
    </subcellularLocation>
    <subcellularLocation>
        <location evidence="1">Membrane</location>
        <topology evidence="1">Multi-pass membrane protein</topology>
    </subcellularLocation>
</comment>
<keyword evidence="12 16" id="KW-0675">Receptor</keyword>
<dbReference type="GO" id="GO:0005525">
    <property type="term" value="F:GTP binding"/>
    <property type="evidence" value="ECO:0007669"/>
    <property type="project" value="UniProtKB-UniRule"/>
</dbReference>
<dbReference type="NCBIfam" id="TIGR00064">
    <property type="entry name" value="ftsY"/>
    <property type="match status" value="1"/>
</dbReference>
<keyword evidence="3 16" id="KW-1003">Cell membrane</keyword>
<dbReference type="SMART" id="SM00382">
    <property type="entry name" value="AAA"/>
    <property type="match status" value="1"/>
</dbReference>
<dbReference type="InterPro" id="IPR042101">
    <property type="entry name" value="SRP54_N_sf"/>
</dbReference>
<proteinExistence type="inferred from homology"/>
<dbReference type="FunFam" id="3.40.50.300:FF:000053">
    <property type="entry name" value="Signal recognition particle receptor FtsY"/>
    <property type="match status" value="1"/>
</dbReference>
<evidence type="ECO:0000313" key="19">
    <source>
        <dbReference type="EMBL" id="CCE23990.1"/>
    </source>
</evidence>
<dbReference type="Gene3D" id="1.20.120.140">
    <property type="entry name" value="Signal recognition particle SRP54, nucleotide-binding domain"/>
    <property type="match status" value="1"/>
</dbReference>
<dbReference type="HAMAP" id="MF_00920">
    <property type="entry name" value="FtsY"/>
    <property type="match status" value="1"/>
</dbReference>
<dbReference type="PATRIC" id="fig|271065.3.peg.2371"/>
<evidence type="ECO:0000256" key="4">
    <source>
        <dbReference type="ARBA" id="ARBA00022490"/>
    </source>
</evidence>
<dbReference type="AlphaFoldDB" id="G4SUT1"/>
<evidence type="ECO:0000256" key="2">
    <source>
        <dbReference type="ARBA" id="ARBA00004413"/>
    </source>
</evidence>
<dbReference type="GO" id="GO:0005047">
    <property type="term" value="F:signal recognition particle binding"/>
    <property type="evidence" value="ECO:0007669"/>
    <property type="project" value="TreeGrafter"/>
</dbReference>
<evidence type="ECO:0000256" key="8">
    <source>
        <dbReference type="ARBA" id="ARBA00022989"/>
    </source>
</evidence>
<evidence type="ECO:0000256" key="14">
    <source>
        <dbReference type="ARBA" id="ARBA00048027"/>
    </source>
</evidence>
<keyword evidence="10 16" id="KW-0342">GTP-binding</keyword>
<sequence length="666" mass="72115">MFRKITFVSAFLALLLIVAGSVVKLTGADLACLDWPECYGQWFIADNAEFKASAEQLYPGKAVDVGKAWQEMARRYVFGLSMLTVLLLALIAWRQQYQRSVATIGAVALLIVATAQVCTAVKAVELNAMPIIVTAQALLGFIQFWLLSWLFVRLNPALNKLGRISGPIWLAGFAGLLVLVQTLSGLWVNANHAGQVCSGFPQCNGQWWPQADYRAALNIFNGLVTGYQGILSYDAQVAAHWLHRVFALPIFVVLTWLVLRATSANCAKPVRKAGMMLSILLFVQIGFSVIAAKYGLPAWSAIVHNFVSAILMLPLLAIAVYSRYGYAGEVLAGETVERPVAEVEAAEAVIEVGYVEPEPESLARRLKSQLQKTRSGLSGLMATIPIGQKAIDDDLLEEIEARLLMADIGIEATTAIIRRLTDSLERHQLNDGEALENALKQELLAILKPCDDPLQIPKQDKPFVILVVGVNGAGKTTTIGKMAKRFQSQGHSVMLAAGDTFRAAAVEQLQTWGERNNIHVVAQHTGADSASVIYDGVQSAHAKGVDVLIADTAGRLHTKSNLMDELKKVKRIIGKLDETAPHEVLLVLDAGTGQNALSQAKQFNETVALTGIALTKLDGTAKGGVIFALAKQLSVPIRFIGIGEGIDDLQDFDAEQFVDALFAKDQ</sequence>
<evidence type="ECO:0000256" key="9">
    <source>
        <dbReference type="ARBA" id="ARBA00023133"/>
    </source>
</evidence>
<feature type="binding site" evidence="16">
    <location>
        <begin position="469"/>
        <end position="476"/>
    </location>
    <ligand>
        <name>GTP</name>
        <dbReference type="ChEBI" id="CHEBI:37565"/>
    </ligand>
</feature>
<feature type="transmembrane region" description="Helical" evidence="17">
    <location>
        <begin position="100"/>
        <end position="124"/>
    </location>
</feature>
<dbReference type="InterPro" id="IPR004390">
    <property type="entry name" value="SR_rcpt_FtsY"/>
</dbReference>
<dbReference type="PANTHER" id="PTHR43134">
    <property type="entry name" value="SIGNAL RECOGNITION PARTICLE RECEPTOR SUBUNIT ALPHA"/>
    <property type="match status" value="1"/>
</dbReference>
<keyword evidence="6 16" id="KW-0547">Nucleotide-binding</keyword>
<feature type="domain" description="SRP54-type proteins GTP-binding" evidence="18">
    <location>
        <begin position="636"/>
        <end position="649"/>
    </location>
</feature>
<dbReference type="Proteomes" id="UP000008315">
    <property type="component" value="Chromosome"/>
</dbReference>
<dbReference type="PROSITE" id="PS00300">
    <property type="entry name" value="SRP54"/>
    <property type="match status" value="1"/>
</dbReference>
<evidence type="ECO:0000256" key="10">
    <source>
        <dbReference type="ARBA" id="ARBA00023134"/>
    </source>
</evidence>
<keyword evidence="7 16" id="KW-0378">Hydrolase</keyword>
<dbReference type="InterPro" id="IPR013822">
    <property type="entry name" value="Signal_recog_particl_SRP54_hlx"/>
</dbReference>
<reference evidence="20" key="1">
    <citation type="journal article" date="2012" name="J. Bacteriol.">
        <title>Genome sequence of the haloalkaliphilic methanotrophic bacterium Methylomicrobium alcaliphilum 20Z.</title>
        <authorList>
            <person name="Vuilleumier S."/>
            <person name="Khmelenina V.N."/>
            <person name="Bringel F."/>
            <person name="Reshetnikov A.S."/>
            <person name="Lajus A."/>
            <person name="Mangenot S."/>
            <person name="Rouy Z."/>
            <person name="Op den Camp H.J."/>
            <person name="Jetten M.S."/>
            <person name="Dispirito A.A."/>
            <person name="Dunfield P."/>
            <person name="Klotz M.G."/>
            <person name="Semrau J.D."/>
            <person name="Stein L.Y."/>
            <person name="Barbe V."/>
            <person name="Medigue C."/>
            <person name="Trotsenko Y.A."/>
            <person name="Kalyuzhnaya M.G."/>
        </authorList>
    </citation>
    <scope>NUCLEOTIDE SEQUENCE [LARGE SCALE GENOMIC DNA]</scope>
    <source>
        <strain evidence="20">DSM 19304 / NCIMB 14124 / VKM B-2133 / 20Z</strain>
    </source>
</reference>
<dbReference type="SUPFAM" id="SSF47364">
    <property type="entry name" value="Domain of the SRP/SRP receptor G-proteins"/>
    <property type="match status" value="1"/>
</dbReference>
<dbReference type="Pfam" id="PF00448">
    <property type="entry name" value="SRP54"/>
    <property type="match status" value="1"/>
</dbReference>
<gene>
    <name evidence="16" type="primary">ftsY</name>
    <name evidence="19" type="ordered locus">MEALZ_2309</name>
</gene>
<dbReference type="GO" id="GO:0006614">
    <property type="term" value="P:SRP-dependent cotranslational protein targeting to membrane"/>
    <property type="evidence" value="ECO:0007669"/>
    <property type="project" value="InterPro"/>
</dbReference>
<dbReference type="InterPro" id="IPR003593">
    <property type="entry name" value="AAA+_ATPase"/>
</dbReference>
<feature type="transmembrane region" description="Helical" evidence="17">
    <location>
        <begin position="130"/>
        <end position="152"/>
    </location>
</feature>
<dbReference type="FunFam" id="1.20.120.140:FF:000002">
    <property type="entry name" value="Signal recognition particle receptor FtsY"/>
    <property type="match status" value="1"/>
</dbReference>
<evidence type="ECO:0000256" key="7">
    <source>
        <dbReference type="ARBA" id="ARBA00022801"/>
    </source>
</evidence>
<organism evidence="19 20">
    <name type="scientific">Methylotuvimicrobium alcaliphilum (strain DSM 19304 / NCIMB 14124 / VKM B-2133 / 20Z)</name>
    <name type="common">Methylomicrobium alcaliphilum</name>
    <dbReference type="NCBI Taxonomy" id="1091494"/>
    <lineage>
        <taxon>Bacteria</taxon>
        <taxon>Pseudomonadati</taxon>
        <taxon>Pseudomonadota</taxon>
        <taxon>Gammaproteobacteria</taxon>
        <taxon>Methylococcales</taxon>
        <taxon>Methylococcaceae</taxon>
        <taxon>Methylotuvimicrobium</taxon>
    </lineage>
</organism>
<dbReference type="GO" id="GO:0006784">
    <property type="term" value="P:heme A biosynthetic process"/>
    <property type="evidence" value="ECO:0007669"/>
    <property type="project" value="InterPro"/>
</dbReference>
<feature type="binding site" evidence="16">
    <location>
        <begin position="615"/>
        <end position="618"/>
    </location>
    <ligand>
        <name>GTP</name>
        <dbReference type="ChEBI" id="CHEBI:37565"/>
    </ligand>
</feature>
<dbReference type="Gene3D" id="3.40.50.300">
    <property type="entry name" value="P-loop containing nucleotide triphosphate hydrolases"/>
    <property type="match status" value="1"/>
</dbReference>
<evidence type="ECO:0000256" key="13">
    <source>
        <dbReference type="ARBA" id="ARBA00023444"/>
    </source>
</evidence>
<feature type="transmembrane region" description="Helical" evidence="17">
    <location>
        <begin position="76"/>
        <end position="93"/>
    </location>
</feature>
<keyword evidence="5 17" id="KW-0812">Transmembrane</keyword>
<dbReference type="GO" id="GO:0005886">
    <property type="term" value="C:plasma membrane"/>
    <property type="evidence" value="ECO:0007669"/>
    <property type="project" value="UniProtKB-SubCell"/>
</dbReference>
<comment type="subunit">
    <text evidence="16">Part of the signal recognition particle protein translocation system, which is composed of SRP and FtsY. SRP is a ribonucleoprotein composed of Ffh and a 4.5S RNA molecule.</text>
</comment>
<evidence type="ECO:0000256" key="6">
    <source>
        <dbReference type="ARBA" id="ARBA00022741"/>
    </source>
</evidence>
<dbReference type="InterPro" id="IPR003780">
    <property type="entry name" value="COX15/CtaA_fam"/>
</dbReference>
<keyword evidence="11 16" id="KW-0472">Membrane</keyword>
<feature type="transmembrane region" description="Helical" evidence="17">
    <location>
        <begin position="273"/>
        <end position="292"/>
    </location>
</feature>
<evidence type="ECO:0000256" key="1">
    <source>
        <dbReference type="ARBA" id="ARBA00004141"/>
    </source>
</evidence>
<dbReference type="KEGG" id="mah:MEALZ_2309"/>
<evidence type="ECO:0000256" key="16">
    <source>
        <dbReference type="HAMAP-Rule" id="MF_00920"/>
    </source>
</evidence>
<evidence type="ECO:0000256" key="17">
    <source>
        <dbReference type="SAM" id="Phobius"/>
    </source>
</evidence>
<evidence type="ECO:0000256" key="12">
    <source>
        <dbReference type="ARBA" id="ARBA00023170"/>
    </source>
</evidence>
<dbReference type="Pfam" id="PF02628">
    <property type="entry name" value="COX15-CtaA"/>
    <property type="match status" value="1"/>
</dbReference>
<comment type="pathway">
    <text evidence="13">Porphyrin-containing compound metabolism.</text>
</comment>
<dbReference type="PANTHER" id="PTHR43134:SF1">
    <property type="entry name" value="SIGNAL RECOGNITION PARTICLE RECEPTOR SUBUNIT ALPHA"/>
    <property type="match status" value="1"/>
</dbReference>
<evidence type="ECO:0000259" key="18">
    <source>
        <dbReference type="PROSITE" id="PS00300"/>
    </source>
</evidence>
<keyword evidence="9" id="KW-0350">Heme biosynthesis</keyword>
<evidence type="ECO:0000256" key="5">
    <source>
        <dbReference type="ARBA" id="ARBA00022692"/>
    </source>
</evidence>
<keyword evidence="8 17" id="KW-1133">Transmembrane helix</keyword>
<evidence type="ECO:0000256" key="11">
    <source>
        <dbReference type="ARBA" id="ARBA00023136"/>
    </source>
</evidence>
<evidence type="ECO:0000256" key="3">
    <source>
        <dbReference type="ARBA" id="ARBA00022475"/>
    </source>
</evidence>
<feature type="transmembrane region" description="Helical" evidence="17">
    <location>
        <begin position="241"/>
        <end position="261"/>
    </location>
</feature>
<dbReference type="CDD" id="cd17874">
    <property type="entry name" value="FtsY"/>
    <property type="match status" value="1"/>
</dbReference>
<dbReference type="EMBL" id="FO082060">
    <property type="protein sequence ID" value="CCE23990.1"/>
    <property type="molecule type" value="Genomic_DNA"/>
</dbReference>
<keyword evidence="16" id="KW-0997">Cell inner membrane</keyword>
<comment type="catalytic activity">
    <reaction evidence="14 16">
        <text>GTP + H2O = GDP + phosphate + H(+)</text>
        <dbReference type="Rhea" id="RHEA:19669"/>
        <dbReference type="ChEBI" id="CHEBI:15377"/>
        <dbReference type="ChEBI" id="CHEBI:15378"/>
        <dbReference type="ChEBI" id="CHEBI:37565"/>
        <dbReference type="ChEBI" id="CHEBI:43474"/>
        <dbReference type="ChEBI" id="CHEBI:58189"/>
        <dbReference type="EC" id="3.6.5.4"/>
    </reaction>
</comment>
<dbReference type="InterPro" id="IPR036225">
    <property type="entry name" value="SRP/SRP_N"/>
</dbReference>
<accession>G4SUT1</accession>
<evidence type="ECO:0000256" key="15">
    <source>
        <dbReference type="ARBA" id="ARBA00053570"/>
    </source>
</evidence>
<dbReference type="InterPro" id="IPR027417">
    <property type="entry name" value="P-loop_NTPase"/>
</dbReference>
<dbReference type="GO" id="GO:0005737">
    <property type="term" value="C:cytoplasm"/>
    <property type="evidence" value="ECO:0007669"/>
    <property type="project" value="UniProtKB-SubCell"/>
</dbReference>
<dbReference type="Pfam" id="PF02881">
    <property type="entry name" value="SRP54_N"/>
    <property type="match status" value="1"/>
</dbReference>
<dbReference type="SMART" id="SM00962">
    <property type="entry name" value="SRP54"/>
    <property type="match status" value="1"/>
</dbReference>